<dbReference type="EMBL" id="JACXVP010000011">
    <property type="protein sequence ID" value="KAG5577370.1"/>
    <property type="molecule type" value="Genomic_DNA"/>
</dbReference>
<dbReference type="AlphaFoldDB" id="A0A9J5WP77"/>
<gene>
    <name evidence="2" type="ORF">H5410_057504</name>
</gene>
<dbReference type="Proteomes" id="UP000824120">
    <property type="component" value="Chromosome 11"/>
</dbReference>
<keyword evidence="3" id="KW-1185">Reference proteome</keyword>
<sequence>LLGESPNGHEFAQSSNVPSHEGENQVGNRKKHSVSRRTVPLYSATSPKVIELKDAESPGKRVMKLTKRWIIECIDDPDLLCRLIIERQYFLSSEYWKAFIYMKLEVVANTILTSCFWLARERGFKTKITESMVCGYWVVIGSARESKS</sequence>
<reference evidence="2 3" key="1">
    <citation type="submission" date="2020-09" db="EMBL/GenBank/DDBJ databases">
        <title>De no assembly of potato wild relative species, Solanum commersonii.</title>
        <authorList>
            <person name="Cho K."/>
        </authorList>
    </citation>
    <scope>NUCLEOTIDE SEQUENCE [LARGE SCALE GENOMIC DNA]</scope>
    <source>
        <strain evidence="2">LZ3.2</strain>
        <tissue evidence="2">Leaf</tissue>
    </source>
</reference>
<evidence type="ECO:0000256" key="1">
    <source>
        <dbReference type="SAM" id="MobiDB-lite"/>
    </source>
</evidence>
<evidence type="ECO:0000313" key="3">
    <source>
        <dbReference type="Proteomes" id="UP000824120"/>
    </source>
</evidence>
<feature type="non-terminal residue" evidence="2">
    <location>
        <position position="1"/>
    </location>
</feature>
<organism evidence="2 3">
    <name type="scientific">Solanum commersonii</name>
    <name type="common">Commerson's wild potato</name>
    <name type="synonym">Commerson's nightshade</name>
    <dbReference type="NCBI Taxonomy" id="4109"/>
    <lineage>
        <taxon>Eukaryota</taxon>
        <taxon>Viridiplantae</taxon>
        <taxon>Streptophyta</taxon>
        <taxon>Embryophyta</taxon>
        <taxon>Tracheophyta</taxon>
        <taxon>Spermatophyta</taxon>
        <taxon>Magnoliopsida</taxon>
        <taxon>eudicotyledons</taxon>
        <taxon>Gunneridae</taxon>
        <taxon>Pentapetalae</taxon>
        <taxon>asterids</taxon>
        <taxon>lamiids</taxon>
        <taxon>Solanales</taxon>
        <taxon>Solanaceae</taxon>
        <taxon>Solanoideae</taxon>
        <taxon>Solaneae</taxon>
        <taxon>Solanum</taxon>
    </lineage>
</organism>
<proteinExistence type="predicted"/>
<feature type="region of interest" description="Disordered" evidence="1">
    <location>
        <begin position="1"/>
        <end position="38"/>
    </location>
</feature>
<comment type="caution">
    <text evidence="2">The sequence shown here is derived from an EMBL/GenBank/DDBJ whole genome shotgun (WGS) entry which is preliminary data.</text>
</comment>
<accession>A0A9J5WP77</accession>
<name>A0A9J5WP77_SOLCO</name>
<evidence type="ECO:0000313" key="2">
    <source>
        <dbReference type="EMBL" id="KAG5577370.1"/>
    </source>
</evidence>
<protein>
    <submittedName>
        <fullName evidence="2">Uncharacterized protein</fullName>
    </submittedName>
</protein>